<evidence type="ECO:0000256" key="6">
    <source>
        <dbReference type="ARBA" id="ARBA00023012"/>
    </source>
</evidence>
<dbReference type="SUPFAM" id="SSF55874">
    <property type="entry name" value="ATPase domain of HSP90 chaperone/DNA topoisomerase II/histidine kinase"/>
    <property type="match status" value="1"/>
</dbReference>
<dbReference type="PRINTS" id="PR00344">
    <property type="entry name" value="BCTRLSENSOR"/>
</dbReference>
<dbReference type="InterPro" id="IPR003594">
    <property type="entry name" value="HATPase_dom"/>
</dbReference>
<accession>A0ABT2M0K3</accession>
<dbReference type="Proteomes" id="UP001431199">
    <property type="component" value="Unassembled WGS sequence"/>
</dbReference>
<evidence type="ECO:0000256" key="7">
    <source>
        <dbReference type="ARBA" id="ARBA00024867"/>
    </source>
</evidence>
<dbReference type="InterPro" id="IPR001789">
    <property type="entry name" value="Sig_transdc_resp-reg_receiver"/>
</dbReference>
<dbReference type="SUPFAM" id="SSF52172">
    <property type="entry name" value="CheY-like"/>
    <property type="match status" value="2"/>
</dbReference>
<dbReference type="Pfam" id="PF00072">
    <property type="entry name" value="Response_reg"/>
    <property type="match status" value="2"/>
</dbReference>
<organism evidence="12 13">
    <name type="scientific">Eubacterium album</name>
    <dbReference type="NCBI Taxonomy" id="2978477"/>
    <lineage>
        <taxon>Bacteria</taxon>
        <taxon>Bacillati</taxon>
        <taxon>Bacillota</taxon>
        <taxon>Clostridia</taxon>
        <taxon>Eubacteriales</taxon>
        <taxon>Eubacteriaceae</taxon>
        <taxon>Eubacterium</taxon>
    </lineage>
</organism>
<evidence type="ECO:0000313" key="13">
    <source>
        <dbReference type="Proteomes" id="UP001431199"/>
    </source>
</evidence>
<dbReference type="PANTHER" id="PTHR45339">
    <property type="entry name" value="HYBRID SIGNAL TRANSDUCTION HISTIDINE KINASE J"/>
    <property type="match status" value="1"/>
</dbReference>
<protein>
    <recommendedName>
        <fullName evidence="3">Stage 0 sporulation protein A homolog</fullName>
        <ecNumber evidence="2">2.7.13.3</ecNumber>
    </recommendedName>
</protein>
<dbReference type="SMART" id="SM00388">
    <property type="entry name" value="HisKA"/>
    <property type="match status" value="1"/>
</dbReference>
<feature type="transmembrane region" description="Helical" evidence="9">
    <location>
        <begin position="291"/>
        <end position="311"/>
    </location>
</feature>
<evidence type="ECO:0000259" key="10">
    <source>
        <dbReference type="PROSITE" id="PS50109"/>
    </source>
</evidence>
<dbReference type="Gene3D" id="1.10.287.130">
    <property type="match status" value="1"/>
</dbReference>
<keyword evidence="9" id="KW-0472">Membrane</keyword>
<dbReference type="Gene3D" id="3.30.565.10">
    <property type="entry name" value="Histidine kinase-like ATPase, C-terminal domain"/>
    <property type="match status" value="1"/>
</dbReference>
<dbReference type="CDD" id="cd00082">
    <property type="entry name" value="HisKA"/>
    <property type="match status" value="1"/>
</dbReference>
<dbReference type="SMART" id="SM00448">
    <property type="entry name" value="REC"/>
    <property type="match status" value="2"/>
</dbReference>
<dbReference type="SUPFAM" id="SSF47384">
    <property type="entry name" value="Homodimeric domain of signal transducing histidine kinase"/>
    <property type="match status" value="1"/>
</dbReference>
<dbReference type="Pfam" id="PF00512">
    <property type="entry name" value="HisKA"/>
    <property type="match status" value="1"/>
</dbReference>
<evidence type="ECO:0000313" key="12">
    <source>
        <dbReference type="EMBL" id="MCT7399054.1"/>
    </source>
</evidence>
<dbReference type="InterPro" id="IPR011006">
    <property type="entry name" value="CheY-like_superfamily"/>
</dbReference>
<keyword evidence="5" id="KW-0418">Kinase</keyword>
<feature type="domain" description="Response regulatory" evidence="11">
    <location>
        <begin position="867"/>
        <end position="989"/>
    </location>
</feature>
<proteinExistence type="predicted"/>
<dbReference type="InterPro" id="IPR003661">
    <property type="entry name" value="HisK_dim/P_dom"/>
</dbReference>
<evidence type="ECO:0000256" key="3">
    <source>
        <dbReference type="ARBA" id="ARBA00018672"/>
    </source>
</evidence>
<dbReference type="Gene3D" id="3.30.450.20">
    <property type="entry name" value="PAS domain"/>
    <property type="match status" value="1"/>
</dbReference>
<evidence type="ECO:0000256" key="4">
    <source>
        <dbReference type="ARBA" id="ARBA00022553"/>
    </source>
</evidence>
<keyword evidence="13" id="KW-1185">Reference proteome</keyword>
<feature type="transmembrane region" description="Helical" evidence="9">
    <location>
        <begin position="15"/>
        <end position="35"/>
    </location>
</feature>
<comment type="catalytic activity">
    <reaction evidence="1">
        <text>ATP + protein L-histidine = ADP + protein N-phospho-L-histidine.</text>
        <dbReference type="EC" id="2.7.13.3"/>
    </reaction>
</comment>
<keyword evidence="6" id="KW-0902">Two-component regulatory system</keyword>
<keyword evidence="9" id="KW-1133">Transmembrane helix</keyword>
<dbReference type="InterPro" id="IPR005467">
    <property type="entry name" value="His_kinase_dom"/>
</dbReference>
<dbReference type="SMART" id="SM00387">
    <property type="entry name" value="HATPase_c"/>
    <property type="match status" value="1"/>
</dbReference>
<dbReference type="CDD" id="cd17546">
    <property type="entry name" value="REC_hyHK_CKI1_RcsC-like"/>
    <property type="match status" value="2"/>
</dbReference>
<evidence type="ECO:0000256" key="8">
    <source>
        <dbReference type="PROSITE-ProRule" id="PRU00169"/>
    </source>
</evidence>
<name>A0ABT2M0K3_9FIRM</name>
<dbReference type="RefSeq" id="WP_260978709.1">
    <property type="nucleotide sequence ID" value="NZ_JAODBU010000007.1"/>
</dbReference>
<feature type="domain" description="Response regulatory" evidence="11">
    <location>
        <begin position="725"/>
        <end position="845"/>
    </location>
</feature>
<dbReference type="Gene3D" id="3.40.50.2300">
    <property type="match status" value="2"/>
</dbReference>
<dbReference type="InterPro" id="IPR004358">
    <property type="entry name" value="Sig_transdc_His_kin-like_C"/>
</dbReference>
<dbReference type="EMBL" id="JAODBU010000007">
    <property type="protein sequence ID" value="MCT7399054.1"/>
    <property type="molecule type" value="Genomic_DNA"/>
</dbReference>
<dbReference type="Pfam" id="PF02518">
    <property type="entry name" value="HATPase_c"/>
    <property type="match status" value="1"/>
</dbReference>
<evidence type="ECO:0000256" key="9">
    <source>
        <dbReference type="SAM" id="Phobius"/>
    </source>
</evidence>
<evidence type="ECO:0000259" key="11">
    <source>
        <dbReference type="PROSITE" id="PS50110"/>
    </source>
</evidence>
<keyword evidence="9" id="KW-0812">Transmembrane</keyword>
<comment type="caution">
    <text evidence="12">The sequence shown here is derived from an EMBL/GenBank/DDBJ whole genome shotgun (WGS) entry which is preliminary data.</text>
</comment>
<feature type="modified residue" description="4-aspartylphosphate" evidence="8">
    <location>
        <position position="919"/>
    </location>
</feature>
<gene>
    <name evidence="12" type="ORF">N5B56_08160</name>
</gene>
<keyword evidence="5" id="KW-0808">Transferase</keyword>
<sequence>MKLENSKNSHLGRMMGSLSLGVMIFAVALAVLMNIQTTRKRVSEQTAQYIKISTMQNEQIIDRLLVDAKESIKSIGKLFGQIIDENGNVTAHDIESLNQNVSFESLIYVNKYGIGIDQDNKEYTFANVIAYYDALKGDTVIALNPLGNSDMQNRICFFAPVEKDGEIAGVLVGNFDDATLKKFMNTKLFGYTSTAFICSESGEIVANSVGILQRTTLTSYLKEHNLMDDNGIAELRNSLKNKNQYAFEIHGKNYESSAYMMRLENSGLILVQAFPVEATNKLNATANKDSWRLVTILAVFFIIYLIGTVVFNVKKQRNIMNEKESVENIVTAITQMFDRFILVDLDEDKYEYIIEDENKKLPGIGFEGSYGDILQNIFSKCFKNDEKHTSVDTMLQREKLIEQLDFGKDSFSLEYSEEFDTDNEFRWTNLAVLCVERRRGVPTKVLMASQDETELKKKEVRDQEALREAYQAAENASNAKSDFLSKMSHDIRTPMNAIIGMTALAGSYIDDKDRMLECLKKITSSSKLLLGLINEVLDMSRIESGNIKLVDEDIELSVLLEDVLELVKGDVKNKNLDLNVSIENMKHEKVIGDSIRIQKIFTNIISNSIKYTPNGGKISITVNEKPTHSKSTSCFEFIFEDTGIGMSKEFVKKIFVPFERAEDSRIDKIQGTGLGMAIVNNIIHMMGGEIQVESEINKGSRFTVTMVLKLQDDKEETDKELINLKVLVVDDEKVVCDSTCKVLNSIGMNSEGVTTGKEAVTRVVEEHEKNDDFYAAIIDLNMPEMNGIETTKEIRKAVGKDVPIIIMSAYDWSDIEEEAKAAGVNAFISKPLFKSRLTTTFKQLLNNNQEEENPLSVLKNEDYSNRRALVVEDNELNAEIMREMLNMTGIKVDRAENGKVAVEKLESEPENYYDIVFMDIQMPIMNGYQAAEAIRQMDQRKDVHTIPIIAVTANAFVEDILTAKAAGMNEHIAKPVDIKELDEILQKWL</sequence>
<reference evidence="12" key="1">
    <citation type="submission" date="2022-09" db="EMBL/GenBank/DDBJ databases">
        <title>Eubacterium sp. LFL-14 isolated from human feces.</title>
        <authorList>
            <person name="Liu F."/>
        </authorList>
    </citation>
    <scope>NUCLEOTIDE SEQUENCE</scope>
    <source>
        <strain evidence="12">LFL-14</strain>
    </source>
</reference>
<dbReference type="EC" id="2.7.13.3" evidence="2"/>
<evidence type="ECO:0000256" key="2">
    <source>
        <dbReference type="ARBA" id="ARBA00012438"/>
    </source>
</evidence>
<comment type="function">
    <text evidence="7">May play the central regulatory role in sporulation. It may be an element of the effector pathway responsible for the activation of sporulation genes in response to nutritional stress. Spo0A may act in concert with spo0H (a sigma factor) to control the expression of some genes that are critical to the sporulation process.</text>
</comment>
<dbReference type="PROSITE" id="PS50109">
    <property type="entry name" value="HIS_KIN"/>
    <property type="match status" value="1"/>
</dbReference>
<keyword evidence="4 8" id="KW-0597">Phosphoprotein</keyword>
<evidence type="ECO:0000256" key="5">
    <source>
        <dbReference type="ARBA" id="ARBA00022777"/>
    </source>
</evidence>
<dbReference type="PANTHER" id="PTHR45339:SF1">
    <property type="entry name" value="HYBRID SIGNAL TRANSDUCTION HISTIDINE KINASE J"/>
    <property type="match status" value="1"/>
</dbReference>
<dbReference type="PROSITE" id="PS50110">
    <property type="entry name" value="RESPONSE_REGULATORY"/>
    <property type="match status" value="2"/>
</dbReference>
<dbReference type="InterPro" id="IPR036097">
    <property type="entry name" value="HisK_dim/P_sf"/>
</dbReference>
<feature type="domain" description="Histidine kinase" evidence="10">
    <location>
        <begin position="486"/>
        <end position="710"/>
    </location>
</feature>
<dbReference type="InterPro" id="IPR036890">
    <property type="entry name" value="HATPase_C_sf"/>
</dbReference>
<evidence type="ECO:0000256" key="1">
    <source>
        <dbReference type="ARBA" id="ARBA00000085"/>
    </source>
</evidence>
<feature type="modified residue" description="4-aspartylphosphate" evidence="8">
    <location>
        <position position="779"/>
    </location>
</feature>